<feature type="signal peptide" evidence="1">
    <location>
        <begin position="1"/>
        <end position="24"/>
    </location>
</feature>
<keyword evidence="1" id="KW-0732">Signal</keyword>
<dbReference type="AlphaFoldDB" id="A0A9W7ABZ0"/>
<reference evidence="3" key="1">
    <citation type="journal article" date="2023" name="Commun. Biol.">
        <title>Genome analysis of Parmales, the sister group of diatoms, reveals the evolutionary specialization of diatoms from phago-mixotrophs to photoautotrophs.</title>
        <authorList>
            <person name="Ban H."/>
            <person name="Sato S."/>
            <person name="Yoshikawa S."/>
            <person name="Yamada K."/>
            <person name="Nakamura Y."/>
            <person name="Ichinomiya M."/>
            <person name="Sato N."/>
            <person name="Blanc-Mathieu R."/>
            <person name="Endo H."/>
            <person name="Kuwata A."/>
            <person name="Ogata H."/>
        </authorList>
    </citation>
    <scope>NUCLEOTIDE SEQUENCE [LARGE SCALE GENOMIC DNA]</scope>
    <source>
        <strain evidence="3">NIES 3700</strain>
    </source>
</reference>
<protein>
    <submittedName>
        <fullName evidence="2">Uncharacterized protein</fullName>
    </submittedName>
</protein>
<sequence length="109" mass="11837">MNHLFTFIALLVLLTTTRHPEAYAFKPSLTRRAFASATSASILSTFLTSSATAAPPPTTTSNSVNQEKSLLSTFSYPEPEPFVLRNQQLKIGKGEKPLRGAGALVEKKK</sequence>
<dbReference type="EMBL" id="BRXW01000563">
    <property type="protein sequence ID" value="GMH66652.1"/>
    <property type="molecule type" value="Genomic_DNA"/>
</dbReference>
<proteinExistence type="predicted"/>
<name>A0A9W7ABZ0_9STRA</name>
<comment type="caution">
    <text evidence="2">The sequence shown here is derived from an EMBL/GenBank/DDBJ whole genome shotgun (WGS) entry which is preliminary data.</text>
</comment>
<gene>
    <name evidence="2" type="ORF">TrLO_g8907</name>
</gene>
<evidence type="ECO:0000313" key="2">
    <source>
        <dbReference type="EMBL" id="GMH66652.1"/>
    </source>
</evidence>
<evidence type="ECO:0000256" key="1">
    <source>
        <dbReference type="SAM" id="SignalP"/>
    </source>
</evidence>
<dbReference type="Proteomes" id="UP001165122">
    <property type="component" value="Unassembled WGS sequence"/>
</dbReference>
<evidence type="ECO:0000313" key="3">
    <source>
        <dbReference type="Proteomes" id="UP001165122"/>
    </source>
</evidence>
<keyword evidence="3" id="KW-1185">Reference proteome</keyword>
<feature type="chain" id="PRO_5040894423" evidence="1">
    <location>
        <begin position="25"/>
        <end position="109"/>
    </location>
</feature>
<accession>A0A9W7ABZ0</accession>
<organism evidence="2 3">
    <name type="scientific">Triparma laevis f. longispina</name>
    <dbReference type="NCBI Taxonomy" id="1714387"/>
    <lineage>
        <taxon>Eukaryota</taxon>
        <taxon>Sar</taxon>
        <taxon>Stramenopiles</taxon>
        <taxon>Ochrophyta</taxon>
        <taxon>Bolidophyceae</taxon>
        <taxon>Parmales</taxon>
        <taxon>Triparmaceae</taxon>
        <taxon>Triparma</taxon>
    </lineage>
</organism>